<evidence type="ECO:0000256" key="3">
    <source>
        <dbReference type="PROSITE-ProRule" id="PRU01106"/>
    </source>
</evidence>
<organism evidence="5 6">
    <name type="scientific">Polaribacter filamentus</name>
    <dbReference type="NCBI Taxonomy" id="53483"/>
    <lineage>
        <taxon>Bacteria</taxon>
        <taxon>Pseudomonadati</taxon>
        <taxon>Bacteroidota</taxon>
        <taxon>Flavobacteriia</taxon>
        <taxon>Flavobacteriales</taxon>
        <taxon>Flavobacteriaceae</taxon>
    </lineage>
</organism>
<gene>
    <name evidence="5" type="ORF">BST83_09795</name>
</gene>
<dbReference type="SUPFAM" id="SSF54637">
    <property type="entry name" value="Thioesterase/thiol ester dehydrase-isomerase"/>
    <property type="match status" value="1"/>
</dbReference>
<dbReference type="InterPro" id="IPR006683">
    <property type="entry name" value="Thioestr_dom"/>
</dbReference>
<dbReference type="PROSITE" id="PS51770">
    <property type="entry name" value="HOTDOG_ACOT"/>
    <property type="match status" value="1"/>
</dbReference>
<name>A0A2S7KXR4_9FLAO</name>
<dbReference type="CDD" id="cd03442">
    <property type="entry name" value="BFIT_BACH"/>
    <property type="match status" value="1"/>
</dbReference>
<comment type="caution">
    <text evidence="5">The sequence shown here is derived from an EMBL/GenBank/DDBJ whole genome shotgun (WGS) entry which is preliminary data.</text>
</comment>
<evidence type="ECO:0000259" key="4">
    <source>
        <dbReference type="PROSITE" id="PS51770"/>
    </source>
</evidence>
<dbReference type="OrthoDB" id="9801856at2"/>
<dbReference type="GO" id="GO:0005829">
    <property type="term" value="C:cytosol"/>
    <property type="evidence" value="ECO:0007669"/>
    <property type="project" value="TreeGrafter"/>
</dbReference>
<dbReference type="AlphaFoldDB" id="A0A2S7KXR4"/>
<dbReference type="Proteomes" id="UP000239522">
    <property type="component" value="Unassembled WGS sequence"/>
</dbReference>
<feature type="domain" description="HotDog ACOT-type" evidence="4">
    <location>
        <begin position="12"/>
        <end position="124"/>
    </location>
</feature>
<dbReference type="InterPro" id="IPR040170">
    <property type="entry name" value="Cytosol_ACT"/>
</dbReference>
<comment type="similarity">
    <text evidence="1">Belongs to the acyl coenzyme A hydrolase family.</text>
</comment>
<keyword evidence="2 3" id="KW-0378">Hydrolase</keyword>
<proteinExistence type="inferred from homology"/>
<evidence type="ECO:0000256" key="1">
    <source>
        <dbReference type="ARBA" id="ARBA00010458"/>
    </source>
</evidence>
<dbReference type="GO" id="GO:0052816">
    <property type="term" value="F:long-chain fatty acyl-CoA hydrolase activity"/>
    <property type="evidence" value="ECO:0007669"/>
    <property type="project" value="TreeGrafter"/>
</dbReference>
<keyword evidence="6" id="KW-1185">Reference proteome</keyword>
<accession>A0A2S7KXR4</accession>
<dbReference type="PANTHER" id="PTHR11049">
    <property type="entry name" value="ACYL COENZYME A THIOESTER HYDROLASE"/>
    <property type="match status" value="1"/>
</dbReference>
<dbReference type="Pfam" id="PF03061">
    <property type="entry name" value="4HBT"/>
    <property type="match status" value="1"/>
</dbReference>
<dbReference type="InterPro" id="IPR029069">
    <property type="entry name" value="HotDog_dom_sf"/>
</dbReference>
<dbReference type="Gene3D" id="3.10.129.10">
    <property type="entry name" value="Hotdog Thioesterase"/>
    <property type="match status" value="1"/>
</dbReference>
<dbReference type="EMBL" id="MQUA01000013">
    <property type="protein sequence ID" value="PQB07421.1"/>
    <property type="molecule type" value="Genomic_DNA"/>
</dbReference>
<evidence type="ECO:0000256" key="2">
    <source>
        <dbReference type="ARBA" id="ARBA00022801"/>
    </source>
</evidence>
<dbReference type="RefSeq" id="WP_104809632.1">
    <property type="nucleotide sequence ID" value="NZ_MQUA01000013.1"/>
</dbReference>
<evidence type="ECO:0000313" key="6">
    <source>
        <dbReference type="Proteomes" id="UP000239522"/>
    </source>
</evidence>
<dbReference type="InterPro" id="IPR033120">
    <property type="entry name" value="HOTDOG_ACOT"/>
</dbReference>
<sequence length="185" mass="20903">MPRTKEEFKHINESQVTITQLMLPSHSNFSGKIHGGHILNMMDQIAFACASKHSGNYCVTASVNKVDFLNPIEVGELVTLKASINFTGRTSMVVGLRVESENIRTGEKKHCNSSYFTMVAKDENGKSTSIPGIILTTKSEIRRFARSIKRQEESKNRTSRFSTKVFKTDDYLYLFENSNSKIELK</sequence>
<reference evidence="5 6" key="1">
    <citation type="submission" date="2016-11" db="EMBL/GenBank/DDBJ databases">
        <title>Trade-off between light-utilization and light-protection in marine flavobacteria.</title>
        <authorList>
            <person name="Kumagai Y."/>
        </authorList>
    </citation>
    <scope>NUCLEOTIDE SEQUENCE [LARGE SCALE GENOMIC DNA]</scope>
    <source>
        <strain evidence="5 6">ATCC 700397</strain>
    </source>
</reference>
<dbReference type="PANTHER" id="PTHR11049:SF16">
    <property type="entry name" value="PROTEIN VDLD"/>
    <property type="match status" value="1"/>
</dbReference>
<dbReference type="GO" id="GO:0006637">
    <property type="term" value="P:acyl-CoA metabolic process"/>
    <property type="evidence" value="ECO:0007669"/>
    <property type="project" value="TreeGrafter"/>
</dbReference>
<evidence type="ECO:0000313" key="5">
    <source>
        <dbReference type="EMBL" id="PQB07421.1"/>
    </source>
</evidence>
<protein>
    <submittedName>
        <fullName evidence="5">Acyl-CoA thioesterase</fullName>
    </submittedName>
</protein>